<feature type="transmembrane region" description="Helical" evidence="2">
    <location>
        <begin position="140"/>
        <end position="162"/>
    </location>
</feature>
<feature type="transmembrane region" description="Helical" evidence="2">
    <location>
        <begin position="70"/>
        <end position="89"/>
    </location>
</feature>
<feature type="transmembrane region" description="Helical" evidence="2">
    <location>
        <begin position="174"/>
        <end position="192"/>
    </location>
</feature>
<evidence type="ECO:0000313" key="4">
    <source>
        <dbReference type="Proteomes" id="UP000807309"/>
    </source>
</evidence>
<dbReference type="EMBL" id="JADLRE010000008">
    <property type="protein sequence ID" value="MBF6225950.1"/>
    <property type="molecule type" value="Genomic_DNA"/>
</dbReference>
<feature type="transmembrane region" description="Helical" evidence="2">
    <location>
        <begin position="281"/>
        <end position="303"/>
    </location>
</feature>
<protein>
    <submittedName>
        <fullName evidence="3">Uncharacterized protein</fullName>
    </submittedName>
</protein>
<comment type="caution">
    <text evidence="3">The sequence shown here is derived from an EMBL/GenBank/DDBJ whole genome shotgun (WGS) entry which is preliminary data.</text>
</comment>
<evidence type="ECO:0000313" key="3">
    <source>
        <dbReference type="EMBL" id="MBF6225950.1"/>
    </source>
</evidence>
<accession>A0ABS0C836</accession>
<organism evidence="3 4">
    <name type="scientific">Nocardia abscessus</name>
    <dbReference type="NCBI Taxonomy" id="120957"/>
    <lineage>
        <taxon>Bacteria</taxon>
        <taxon>Bacillati</taxon>
        <taxon>Actinomycetota</taxon>
        <taxon>Actinomycetes</taxon>
        <taxon>Mycobacteriales</taxon>
        <taxon>Nocardiaceae</taxon>
        <taxon>Nocardia</taxon>
    </lineage>
</organism>
<keyword evidence="2" id="KW-0472">Membrane</keyword>
<feature type="region of interest" description="Disordered" evidence="1">
    <location>
        <begin position="1"/>
        <end position="24"/>
    </location>
</feature>
<feature type="transmembrane region" description="Helical" evidence="2">
    <location>
        <begin position="96"/>
        <end position="120"/>
    </location>
</feature>
<proteinExistence type="predicted"/>
<feature type="transmembrane region" description="Helical" evidence="2">
    <location>
        <begin position="34"/>
        <end position="55"/>
    </location>
</feature>
<evidence type="ECO:0000256" key="2">
    <source>
        <dbReference type="SAM" id="Phobius"/>
    </source>
</evidence>
<dbReference type="Proteomes" id="UP000807309">
    <property type="component" value="Unassembled WGS sequence"/>
</dbReference>
<keyword evidence="2" id="KW-0812">Transmembrane</keyword>
<keyword evidence="2" id="KW-1133">Transmembrane helix</keyword>
<keyword evidence="4" id="KW-1185">Reference proteome</keyword>
<feature type="transmembrane region" description="Helical" evidence="2">
    <location>
        <begin position="315"/>
        <end position="335"/>
    </location>
</feature>
<feature type="transmembrane region" description="Helical" evidence="2">
    <location>
        <begin position="249"/>
        <end position="269"/>
    </location>
</feature>
<name>A0ABS0C836_9NOCA</name>
<sequence length="360" mass="38288">MSTTHFVATPQDGPSAPRPRGRTKAATRARLHRPLLGTVAAMGALVVFALAAMLIDDRMLLGESVWLKPMKFGLAFFLYSLTLAWLLSLPHKGSRITWWLGTVFAVTGFVDVGFIVLQAARGTFSHFNTEDDPVNSIGQLVFASGVPGLFLANLLIVSILAWQRLVDRPTARAIHAGLALSVAGMALGYLMGFTGKQLVRDSDGRIVELAAGHTVVPDASDLAPRDAMGGMPLTHWSTVGGDLRVPHFIGLHGIQVLLLVAVLLAWLAPRYRWLGPERTRAAVVGVLAAGYAGLLALVFWQAMRAQSLVHPDKSTWLAACGLAATIAALLGAVYLRHRAAAAAHDGAAAKPVSADVPRRG</sequence>
<gene>
    <name evidence="3" type="ORF">IU470_12655</name>
</gene>
<reference evidence="3 4" key="1">
    <citation type="submission" date="2020-10" db="EMBL/GenBank/DDBJ databases">
        <title>Identification of Nocardia species via Next-generation sequencing and recognition of intraspecies genetic diversity.</title>
        <authorList>
            <person name="Li P."/>
            <person name="Li P."/>
            <person name="Lu B."/>
        </authorList>
    </citation>
    <scope>NUCLEOTIDE SEQUENCE [LARGE SCALE GENOMIC DNA]</scope>
    <source>
        <strain evidence="3 4">N-11</strain>
    </source>
</reference>
<dbReference type="RefSeq" id="WP_195033128.1">
    <property type="nucleotide sequence ID" value="NZ_JADLRE010000008.1"/>
</dbReference>
<evidence type="ECO:0000256" key="1">
    <source>
        <dbReference type="SAM" id="MobiDB-lite"/>
    </source>
</evidence>